<dbReference type="Gene3D" id="3.30.457.10">
    <property type="entry name" value="Copper amine oxidase-like, N-terminal domain"/>
    <property type="match status" value="1"/>
</dbReference>
<dbReference type="SUPFAM" id="SSF55383">
    <property type="entry name" value="Copper amine oxidase, domain N"/>
    <property type="match status" value="1"/>
</dbReference>
<dbReference type="RefSeq" id="WP_094043111.1">
    <property type="nucleotide sequence ID" value="NZ_NKHD01000001.1"/>
</dbReference>
<evidence type="ECO:0000259" key="2">
    <source>
        <dbReference type="Pfam" id="PF07833"/>
    </source>
</evidence>
<feature type="domain" description="Copper amine oxidase-like N-terminal" evidence="2">
    <location>
        <begin position="68"/>
        <end position="173"/>
    </location>
</feature>
<feature type="region of interest" description="Disordered" evidence="1">
    <location>
        <begin position="199"/>
        <end position="222"/>
    </location>
</feature>
<protein>
    <submittedName>
        <fullName evidence="3">Copper amine oxidase</fullName>
    </submittedName>
</protein>
<dbReference type="InterPro" id="IPR036582">
    <property type="entry name" value="Mao_N_sf"/>
</dbReference>
<dbReference type="InterPro" id="IPR012854">
    <property type="entry name" value="Cu_amine_oxidase-like_N"/>
</dbReference>
<organism evidence="3 4">
    <name type="scientific">Thermoanaerobacterium thermosaccharolyticum</name>
    <name type="common">Clostridium thermosaccharolyticum</name>
    <dbReference type="NCBI Taxonomy" id="1517"/>
    <lineage>
        <taxon>Bacteria</taxon>
        <taxon>Bacillati</taxon>
        <taxon>Bacillota</taxon>
        <taxon>Clostridia</taxon>
        <taxon>Thermoanaerobacterales</taxon>
        <taxon>Thermoanaerobacteraceae</taxon>
        <taxon>Thermoanaerobacterium</taxon>
    </lineage>
</organism>
<sequence>MRKMVAFALSIVLVISSISLVIAKPRENNRKTTRSVKVVSQRNENGQIESDDRVTEVKYTKFAGKMKANGREIKFDIPPVVKSGTTLIPVRAVVESLGANVNWDAASNTVTITKGDKTIVFDLNNSKVYVNGTEVTISMPAMEISNRTFVPLRFIAESLGVKINYDDNTGNIDIEDDNTQNSTVSQDVYGQTDETVSQEVYGSNDTDNTDNTVVNSVYDEQD</sequence>
<name>A0A231VMV8_THETR</name>
<evidence type="ECO:0000313" key="4">
    <source>
        <dbReference type="Proteomes" id="UP000215301"/>
    </source>
</evidence>
<gene>
    <name evidence="3" type="ORF">CE561_00150</name>
</gene>
<reference evidence="3 4" key="1">
    <citation type="submission" date="2017-06" db="EMBL/GenBank/DDBJ databases">
        <title>Isolation and characterization of a thermophilic and butanogenic Thermoanaerobacterium thermosaccharolyticum M5 capable of efficient degradation of hemicellulose.</title>
        <authorList>
            <person name="Xin F."/>
            <person name="Jiang Y."/>
        </authorList>
    </citation>
    <scope>NUCLEOTIDE SEQUENCE [LARGE SCALE GENOMIC DNA]</scope>
    <source>
        <strain evidence="3 4">M5</strain>
    </source>
</reference>
<evidence type="ECO:0000313" key="3">
    <source>
        <dbReference type="EMBL" id="OXT09583.1"/>
    </source>
</evidence>
<accession>A0A231VMV8</accession>
<comment type="caution">
    <text evidence="3">The sequence shown here is derived from an EMBL/GenBank/DDBJ whole genome shotgun (WGS) entry which is preliminary data.</text>
</comment>
<dbReference type="Proteomes" id="UP000215301">
    <property type="component" value="Unassembled WGS sequence"/>
</dbReference>
<feature type="compositionally biased region" description="Low complexity" evidence="1">
    <location>
        <begin position="203"/>
        <end position="222"/>
    </location>
</feature>
<evidence type="ECO:0000256" key="1">
    <source>
        <dbReference type="SAM" id="MobiDB-lite"/>
    </source>
</evidence>
<dbReference type="AlphaFoldDB" id="A0A231VMV8"/>
<dbReference type="EMBL" id="NKHD01000001">
    <property type="protein sequence ID" value="OXT09583.1"/>
    <property type="molecule type" value="Genomic_DNA"/>
</dbReference>
<proteinExistence type="predicted"/>
<dbReference type="Pfam" id="PF07833">
    <property type="entry name" value="Cu_amine_oxidN1"/>
    <property type="match status" value="1"/>
</dbReference>